<dbReference type="AlphaFoldDB" id="A0A1M6VL00"/>
<evidence type="ECO:0000313" key="5">
    <source>
        <dbReference type="EMBL" id="SHK82025.1"/>
    </source>
</evidence>
<reference evidence="7" key="1">
    <citation type="submission" date="2016-11" db="EMBL/GenBank/DDBJ databases">
        <authorList>
            <person name="Varghese N."/>
            <person name="Submissions S."/>
        </authorList>
    </citation>
    <scope>NUCLEOTIDE SEQUENCE [LARGE SCALE GENOMIC DNA]</scope>
    <source>
        <strain evidence="7">UWOS</strain>
    </source>
</reference>
<evidence type="ECO:0000313" key="7">
    <source>
        <dbReference type="Proteomes" id="UP000184275"/>
    </source>
</evidence>
<dbReference type="GO" id="GO:0008137">
    <property type="term" value="F:NADH dehydrogenase (ubiquinone) activity"/>
    <property type="evidence" value="ECO:0007669"/>
    <property type="project" value="InterPro"/>
</dbReference>
<dbReference type="InterPro" id="IPR010218">
    <property type="entry name" value="NADH_DH_suC"/>
</dbReference>
<dbReference type="EMBL" id="FUWU01000011">
    <property type="protein sequence ID" value="SJZ53924.1"/>
    <property type="molecule type" value="Genomic_DNA"/>
</dbReference>
<keyword evidence="3" id="KW-1003">Cell membrane</keyword>
<keyword evidence="3" id="KW-0874">Quinone</keyword>
<name>A0A1M6VL00_9BACT</name>
<evidence type="ECO:0000259" key="4">
    <source>
        <dbReference type="Pfam" id="PF00329"/>
    </source>
</evidence>
<keyword evidence="3" id="KW-0520">NAD</keyword>
<feature type="domain" description="NADH:ubiquinone oxidoreductase 30kDa subunit" evidence="4">
    <location>
        <begin position="47"/>
        <end position="172"/>
    </location>
</feature>
<dbReference type="GO" id="GO:0050136">
    <property type="term" value="F:NADH dehydrogenase (quinone) (non-electrogenic) activity"/>
    <property type="evidence" value="ECO:0007669"/>
    <property type="project" value="UniProtKB-UniRule"/>
</dbReference>
<accession>A0A1T4LHQ3</accession>
<comment type="function">
    <text evidence="3">NDH-1 shuttles electrons from NADH, via FMN and iron-sulfur (Fe-S) centers, to quinones in the respiratory chain. The immediate electron acceptor for the enzyme in this species is believed to be ubiquinone. Couples the redox reaction to proton translocation (for every two electrons transferred, four hydrogen ions are translocated across the cytoplasmic membrane), and thus conserves the redox energy in a proton gradient.</text>
</comment>
<evidence type="ECO:0000256" key="3">
    <source>
        <dbReference type="HAMAP-Rule" id="MF_01357"/>
    </source>
</evidence>
<dbReference type="InterPro" id="IPR037232">
    <property type="entry name" value="NADH_quin_OxRdtase_su_C/D-like"/>
</dbReference>
<dbReference type="Proteomes" id="UP000190449">
    <property type="component" value="Unassembled WGS sequence"/>
</dbReference>
<sequence length="217" mass="25011">MAVSEENVKEPVVATAEARKSFEEQALARLENFGGVRSEKNPWSLTVVVNSARLHDAVLAVRDELGLDMLLDIVGIDYLGFKDYAGPRFAVEYVFKSVYDPAKRLILKVFAEEADLKIPTISDLYEIANWQEREVYDQYGVTFVGHPDLRRLLNHVEFVGHPLRKDYPAHRRQWLSTNDYLYPALEKRLESKGYKILERPEEILPNEVEFLQGSIKK</sequence>
<dbReference type="InterPro" id="IPR001268">
    <property type="entry name" value="NADH_UbQ_OxRdtase_30kDa_su"/>
</dbReference>
<organism evidence="5 7">
    <name type="scientific">Fibrobacter intestinalis</name>
    <dbReference type="NCBI Taxonomy" id="28122"/>
    <lineage>
        <taxon>Bacteria</taxon>
        <taxon>Pseudomonadati</taxon>
        <taxon>Fibrobacterota</taxon>
        <taxon>Fibrobacteria</taxon>
        <taxon>Fibrobacterales</taxon>
        <taxon>Fibrobacteraceae</taxon>
        <taxon>Fibrobacter</taxon>
    </lineage>
</organism>
<dbReference type="RefSeq" id="WP_073304804.1">
    <property type="nucleotide sequence ID" value="NZ_FRAW01000019.1"/>
</dbReference>
<comment type="subcellular location">
    <subcellularLocation>
        <location evidence="3">Cell membrane</location>
        <topology evidence="3">Peripheral membrane protein</topology>
        <orientation evidence="3">Cytoplasmic side</orientation>
    </subcellularLocation>
</comment>
<reference evidence="5" key="2">
    <citation type="submission" date="2016-11" db="EMBL/GenBank/DDBJ databases">
        <authorList>
            <person name="Jaros S."/>
            <person name="Januszkiewicz K."/>
            <person name="Wedrychowicz H."/>
        </authorList>
    </citation>
    <scope>NUCLEOTIDE SEQUENCE [LARGE SCALE GENOMIC DNA]</scope>
    <source>
        <strain evidence="5">UWOS</strain>
    </source>
</reference>
<dbReference type="HAMAP" id="MF_01357">
    <property type="entry name" value="NDH1_NuoC"/>
    <property type="match status" value="1"/>
</dbReference>
<dbReference type="SUPFAM" id="SSF143243">
    <property type="entry name" value="Nqo5-like"/>
    <property type="match status" value="1"/>
</dbReference>
<comment type="subunit">
    <text evidence="3">NDH-1 is composed of 14 different subunits. Subunits NuoB, C, D, E, F, and G constitute the peripheral sector of the complex.</text>
</comment>
<accession>A0A1M6VL00</accession>
<keyword evidence="3" id="KW-1278">Translocase</keyword>
<protein>
    <recommendedName>
        <fullName evidence="3">NADH-quinone oxidoreductase subunit C</fullName>
        <ecNumber evidence="3">7.1.1.-</ecNumber>
    </recommendedName>
    <alternativeName>
        <fullName evidence="3">NADH dehydrogenase I subunit C</fullName>
    </alternativeName>
    <alternativeName>
        <fullName evidence="3">NDH-1 subunit C</fullName>
    </alternativeName>
</protein>
<dbReference type="Gene3D" id="3.30.460.80">
    <property type="entry name" value="NADH:ubiquinone oxidoreductase, 30kDa subunit"/>
    <property type="match status" value="1"/>
</dbReference>
<dbReference type="STRING" id="28122.SAMN02745108_00900"/>
<comment type="catalytic activity">
    <reaction evidence="3">
        <text>a quinone + NADH + 5 H(+)(in) = a quinol + NAD(+) + 4 H(+)(out)</text>
        <dbReference type="Rhea" id="RHEA:57888"/>
        <dbReference type="ChEBI" id="CHEBI:15378"/>
        <dbReference type="ChEBI" id="CHEBI:24646"/>
        <dbReference type="ChEBI" id="CHEBI:57540"/>
        <dbReference type="ChEBI" id="CHEBI:57945"/>
        <dbReference type="ChEBI" id="CHEBI:132124"/>
    </reaction>
</comment>
<dbReference type="PANTHER" id="PTHR10884:SF14">
    <property type="entry name" value="NADH DEHYDROGENASE [UBIQUINONE] IRON-SULFUR PROTEIN 3, MITOCHONDRIAL"/>
    <property type="match status" value="1"/>
</dbReference>
<dbReference type="EMBL" id="FRAW01000019">
    <property type="protein sequence ID" value="SHK82025.1"/>
    <property type="molecule type" value="Genomic_DNA"/>
</dbReference>
<dbReference type="Pfam" id="PF00329">
    <property type="entry name" value="Complex1_30kDa"/>
    <property type="match status" value="1"/>
</dbReference>
<reference evidence="6 8" key="3">
    <citation type="submission" date="2017-02" db="EMBL/GenBank/DDBJ databases">
        <authorList>
            <person name="Peterson S.W."/>
        </authorList>
    </citation>
    <scope>NUCLEOTIDE SEQUENCE [LARGE SCALE GENOMIC DNA]</scope>
    <source>
        <strain evidence="6 8">ATCC 43854</strain>
    </source>
</reference>
<keyword evidence="7" id="KW-1185">Reference proteome</keyword>
<dbReference type="GO" id="GO:0048038">
    <property type="term" value="F:quinone binding"/>
    <property type="evidence" value="ECO:0007669"/>
    <property type="project" value="UniProtKB-KW"/>
</dbReference>
<keyword evidence="2 3" id="KW-0813">Transport</keyword>
<evidence type="ECO:0000256" key="2">
    <source>
        <dbReference type="ARBA" id="ARBA00022448"/>
    </source>
</evidence>
<proteinExistence type="inferred from homology"/>
<evidence type="ECO:0000256" key="1">
    <source>
        <dbReference type="ARBA" id="ARBA00007569"/>
    </source>
</evidence>
<dbReference type="PANTHER" id="PTHR10884">
    <property type="entry name" value="NADH DEHYDROGENASE UBIQUINONE IRON-SULFUR PROTEIN 3"/>
    <property type="match status" value="1"/>
</dbReference>
<evidence type="ECO:0000313" key="8">
    <source>
        <dbReference type="Proteomes" id="UP000190449"/>
    </source>
</evidence>
<dbReference type="GO" id="GO:0005886">
    <property type="term" value="C:plasma membrane"/>
    <property type="evidence" value="ECO:0007669"/>
    <property type="project" value="UniProtKB-SubCell"/>
</dbReference>
<dbReference type="EC" id="7.1.1.-" evidence="3"/>
<comment type="similarity">
    <text evidence="1 3">Belongs to the complex I 30 kDa subunit family.</text>
</comment>
<dbReference type="Proteomes" id="UP000184275">
    <property type="component" value="Unassembled WGS sequence"/>
</dbReference>
<evidence type="ECO:0000313" key="6">
    <source>
        <dbReference type="EMBL" id="SJZ53924.1"/>
    </source>
</evidence>
<keyword evidence="3 5" id="KW-0830">Ubiquinone</keyword>
<gene>
    <name evidence="3" type="primary">nuoC</name>
    <name evidence="6" type="ORF">SAMN02745108_00900</name>
    <name evidence="5" type="ORF">SAMN05720469_11913</name>
</gene>
<keyword evidence="3" id="KW-0472">Membrane</keyword>